<dbReference type="InterPro" id="IPR043454">
    <property type="entry name" value="NPH3/RPT2-like"/>
</dbReference>
<dbReference type="Proteomes" id="UP000729402">
    <property type="component" value="Unassembled WGS sequence"/>
</dbReference>
<evidence type="ECO:0000256" key="1">
    <source>
        <dbReference type="ARBA" id="ARBA00004906"/>
    </source>
</evidence>
<sequence>MVTMKLGSKPEIFVLQGLTWRCMTELESDVVVEVGEMSFYLHKFPLLSRSGVLQRMISEYQAPEDGGMCTLQLDDIPGGAKAFELAARFCYDVKIELNALNVVCLRCAAEYLRMTDDYAEGNLITQAESFLADVLANWKDSIKALETCEGVLPTAEDLHIVSRCITALASKACASDGAACPSQAAAIAVKSASHERDALWNGIGSGGTPRGGGAGAAAVSSGMDWWYEDVSFLSLPMFKRLIQAMEGKGMRAESIAGAIMFYAGRFLPGLKRNTSFSNASFSGDCGAGSRSITPRAASVSAPSEGDQRYFLEEIVALLPAKKGVASTRFLLGMLRTAMLLHASPLCRENLERRIGAQLEDASLDDLLVPNLGYTVETLYDIDCVQRILDYFMSSTDGLGTGYTSPAVVEEGSLGVPQAGSPSSLSPITMVAKLMDGYLAEVAPDTNLKLPKFQALAAVVPDYARPVDDGIYRAMDIYLKSHPWLSESEREQLCRLMNCQKLSLEACTHAAQNERLPLRVVVQVLFFEQLRLRTSIAGWFFVSGNAAGDGAQPHPGGNAIVPKGSTTAGQTERDADADDGKGSELPAEAITDVKARVSELEKECLSMKQEIRRLGRPRRSWSLLSRKCGFGTKVQQAQPAMSGK</sequence>
<comment type="pathway">
    <text evidence="1">Protein modification; protein ubiquitination.</text>
</comment>
<name>A0A8J5SQL2_ZIZPA</name>
<dbReference type="OrthoDB" id="624345at2759"/>
<evidence type="ECO:0000256" key="2">
    <source>
        <dbReference type="ARBA" id="ARBA00022786"/>
    </source>
</evidence>
<dbReference type="Pfam" id="PF00651">
    <property type="entry name" value="BTB"/>
    <property type="match status" value="1"/>
</dbReference>
<keyword evidence="2" id="KW-0833">Ubl conjugation pathway</keyword>
<dbReference type="PROSITE" id="PS51649">
    <property type="entry name" value="NPH3"/>
    <property type="match status" value="1"/>
</dbReference>
<reference evidence="7" key="2">
    <citation type="submission" date="2021-02" db="EMBL/GenBank/DDBJ databases">
        <authorList>
            <person name="Kimball J.A."/>
            <person name="Haas M.W."/>
            <person name="Macchietto M."/>
            <person name="Kono T."/>
            <person name="Duquette J."/>
            <person name="Shao M."/>
        </authorList>
    </citation>
    <scope>NUCLEOTIDE SEQUENCE</scope>
    <source>
        <tissue evidence="7">Fresh leaf tissue</tissue>
    </source>
</reference>
<proteinExistence type="inferred from homology"/>
<evidence type="ECO:0000256" key="3">
    <source>
        <dbReference type="PROSITE-ProRule" id="PRU00982"/>
    </source>
</evidence>
<dbReference type="SMART" id="SM00225">
    <property type="entry name" value="BTB"/>
    <property type="match status" value="1"/>
</dbReference>
<dbReference type="AlphaFoldDB" id="A0A8J5SQL2"/>
<evidence type="ECO:0000259" key="6">
    <source>
        <dbReference type="PROSITE" id="PS51649"/>
    </source>
</evidence>
<feature type="compositionally biased region" description="Basic and acidic residues" evidence="4">
    <location>
        <begin position="570"/>
        <end position="581"/>
    </location>
</feature>
<organism evidence="7 8">
    <name type="scientific">Zizania palustris</name>
    <name type="common">Northern wild rice</name>
    <dbReference type="NCBI Taxonomy" id="103762"/>
    <lineage>
        <taxon>Eukaryota</taxon>
        <taxon>Viridiplantae</taxon>
        <taxon>Streptophyta</taxon>
        <taxon>Embryophyta</taxon>
        <taxon>Tracheophyta</taxon>
        <taxon>Spermatophyta</taxon>
        <taxon>Magnoliopsida</taxon>
        <taxon>Liliopsida</taxon>
        <taxon>Poales</taxon>
        <taxon>Poaceae</taxon>
        <taxon>BOP clade</taxon>
        <taxon>Oryzoideae</taxon>
        <taxon>Oryzeae</taxon>
        <taxon>Zizaniinae</taxon>
        <taxon>Zizania</taxon>
    </lineage>
</organism>
<feature type="domain" description="BTB" evidence="5">
    <location>
        <begin position="28"/>
        <end position="99"/>
    </location>
</feature>
<gene>
    <name evidence="7" type="ORF">GUJ93_ZPchr0007g4574</name>
</gene>
<dbReference type="InterPro" id="IPR000210">
    <property type="entry name" value="BTB/POZ_dom"/>
</dbReference>
<dbReference type="UniPathway" id="UPA00143"/>
<dbReference type="InterPro" id="IPR027356">
    <property type="entry name" value="NPH3_dom"/>
</dbReference>
<reference evidence="7" key="1">
    <citation type="journal article" date="2021" name="bioRxiv">
        <title>Whole Genome Assembly and Annotation of Northern Wild Rice, Zizania palustris L., Supports a Whole Genome Duplication in the Zizania Genus.</title>
        <authorList>
            <person name="Haas M."/>
            <person name="Kono T."/>
            <person name="Macchietto M."/>
            <person name="Millas R."/>
            <person name="McGilp L."/>
            <person name="Shao M."/>
            <person name="Duquette J."/>
            <person name="Hirsch C.N."/>
            <person name="Kimball J."/>
        </authorList>
    </citation>
    <scope>NUCLEOTIDE SEQUENCE</scope>
    <source>
        <tissue evidence="7">Fresh leaf tissue</tissue>
    </source>
</reference>
<accession>A0A8J5SQL2</accession>
<comment type="caution">
    <text evidence="7">The sequence shown here is derived from an EMBL/GenBank/DDBJ whole genome shotgun (WGS) entry which is preliminary data.</text>
</comment>
<feature type="region of interest" description="Disordered" evidence="4">
    <location>
        <begin position="550"/>
        <end position="586"/>
    </location>
</feature>
<dbReference type="PANTHER" id="PTHR32370">
    <property type="entry name" value="OS12G0117600 PROTEIN"/>
    <property type="match status" value="1"/>
</dbReference>
<protein>
    <recommendedName>
        <fullName evidence="9">BTB/POZ domain-containing protein</fullName>
    </recommendedName>
</protein>
<comment type="similarity">
    <text evidence="3">Belongs to the NPH3 family.</text>
</comment>
<evidence type="ECO:0000313" key="7">
    <source>
        <dbReference type="EMBL" id="KAG8078148.1"/>
    </source>
</evidence>
<dbReference type="PROSITE" id="PS50097">
    <property type="entry name" value="BTB"/>
    <property type="match status" value="1"/>
</dbReference>
<evidence type="ECO:0000259" key="5">
    <source>
        <dbReference type="PROSITE" id="PS50097"/>
    </source>
</evidence>
<keyword evidence="8" id="KW-1185">Reference proteome</keyword>
<dbReference type="EMBL" id="JAAALK010000282">
    <property type="protein sequence ID" value="KAG8078148.1"/>
    <property type="molecule type" value="Genomic_DNA"/>
</dbReference>
<evidence type="ECO:0000313" key="8">
    <source>
        <dbReference type="Proteomes" id="UP000729402"/>
    </source>
</evidence>
<dbReference type="Pfam" id="PF03000">
    <property type="entry name" value="NPH3"/>
    <property type="match status" value="1"/>
</dbReference>
<dbReference type="GO" id="GO:0016567">
    <property type="term" value="P:protein ubiquitination"/>
    <property type="evidence" value="ECO:0007669"/>
    <property type="project" value="UniProtKB-UniPathway"/>
</dbReference>
<feature type="domain" description="NPH3" evidence="6">
    <location>
        <begin position="224"/>
        <end position="530"/>
    </location>
</feature>
<evidence type="ECO:0008006" key="9">
    <source>
        <dbReference type="Google" id="ProtNLM"/>
    </source>
</evidence>
<evidence type="ECO:0000256" key="4">
    <source>
        <dbReference type="SAM" id="MobiDB-lite"/>
    </source>
</evidence>